<gene>
    <name evidence="2" type="ORF">ACFQND_12710</name>
</gene>
<dbReference type="EMBL" id="JBHSRS010000066">
    <property type="protein sequence ID" value="MFC6282088.1"/>
    <property type="molecule type" value="Genomic_DNA"/>
</dbReference>
<proteinExistence type="predicted"/>
<evidence type="ECO:0000313" key="2">
    <source>
        <dbReference type="EMBL" id="MFC6282088.1"/>
    </source>
</evidence>
<dbReference type="RefSeq" id="WP_371436745.1">
    <property type="nucleotide sequence ID" value="NZ_JBHSRS010000066.1"/>
</dbReference>
<protein>
    <submittedName>
        <fullName evidence="2">NfeD family protein</fullName>
    </submittedName>
</protein>
<sequence length="146" mass="15394">MAESTIWWLLAGAAVAIELATGTFYLLMLCMGMVAAAISAHLGLPVTGQIITAAIVGGGAVALWHWRKSKQPKVAPVNANPDVHIDIGEPVQVERWNADGTASVKYRGANWTAVLAATAPGSPDSHGPGQFRIKEMQGSRLVIEKP</sequence>
<organism evidence="2 3">
    <name type="scientific">Polaromonas aquatica</name>
    <dbReference type="NCBI Taxonomy" id="332657"/>
    <lineage>
        <taxon>Bacteria</taxon>
        <taxon>Pseudomonadati</taxon>
        <taxon>Pseudomonadota</taxon>
        <taxon>Betaproteobacteria</taxon>
        <taxon>Burkholderiales</taxon>
        <taxon>Comamonadaceae</taxon>
        <taxon>Polaromonas</taxon>
    </lineage>
</organism>
<accession>A0ABW1TYX3</accession>
<name>A0ABW1TYX3_9BURK</name>
<keyword evidence="1" id="KW-0472">Membrane</keyword>
<keyword evidence="1" id="KW-1133">Transmembrane helix</keyword>
<evidence type="ECO:0000313" key="3">
    <source>
        <dbReference type="Proteomes" id="UP001596270"/>
    </source>
</evidence>
<dbReference type="Proteomes" id="UP001596270">
    <property type="component" value="Unassembled WGS sequence"/>
</dbReference>
<feature type="transmembrane region" description="Helical" evidence="1">
    <location>
        <begin position="46"/>
        <end position="66"/>
    </location>
</feature>
<reference evidence="3" key="1">
    <citation type="journal article" date="2019" name="Int. J. Syst. Evol. Microbiol.">
        <title>The Global Catalogue of Microorganisms (GCM) 10K type strain sequencing project: providing services to taxonomists for standard genome sequencing and annotation.</title>
        <authorList>
            <consortium name="The Broad Institute Genomics Platform"/>
            <consortium name="The Broad Institute Genome Sequencing Center for Infectious Disease"/>
            <person name="Wu L."/>
            <person name="Ma J."/>
        </authorList>
    </citation>
    <scope>NUCLEOTIDE SEQUENCE [LARGE SCALE GENOMIC DNA]</scope>
    <source>
        <strain evidence="3">CCUG 39402</strain>
    </source>
</reference>
<evidence type="ECO:0000256" key="1">
    <source>
        <dbReference type="SAM" id="Phobius"/>
    </source>
</evidence>
<feature type="transmembrane region" description="Helical" evidence="1">
    <location>
        <begin position="7"/>
        <end position="40"/>
    </location>
</feature>
<keyword evidence="3" id="KW-1185">Reference proteome</keyword>
<keyword evidence="1" id="KW-0812">Transmembrane</keyword>
<comment type="caution">
    <text evidence="2">The sequence shown here is derived from an EMBL/GenBank/DDBJ whole genome shotgun (WGS) entry which is preliminary data.</text>
</comment>